<protein>
    <submittedName>
        <fullName evidence="1">Uncharacterized protein</fullName>
    </submittedName>
</protein>
<comment type="caution">
    <text evidence="1">The sequence shown here is derived from an EMBL/GenBank/DDBJ whole genome shotgun (WGS) entry which is preliminary data.</text>
</comment>
<sequence>MSRRSRAYFIGLMRIIPVGGKKTVSRKSMIICQRKYAFCQIPVLFVKTPVAPARLSTQMYMDFGGKSVLYRNHPISASVLFYSIPQHHHTLLSLTFKFFCSPTDEKNVRI</sequence>
<reference evidence="1 2" key="1">
    <citation type="submission" date="2023-01" db="EMBL/GenBank/DDBJ databases">
        <authorList>
            <person name="Whitehead M."/>
        </authorList>
    </citation>
    <scope>NUCLEOTIDE SEQUENCE [LARGE SCALE GENOMIC DNA]</scope>
</reference>
<dbReference type="EMBL" id="CARXXK010000004">
    <property type="protein sequence ID" value="CAI6366446.1"/>
    <property type="molecule type" value="Genomic_DNA"/>
</dbReference>
<evidence type="ECO:0000313" key="2">
    <source>
        <dbReference type="Proteomes" id="UP001160148"/>
    </source>
</evidence>
<gene>
    <name evidence="1" type="ORF">MEUPH1_LOCUS21030</name>
</gene>
<accession>A0AAV0XG01</accession>
<keyword evidence="2" id="KW-1185">Reference proteome</keyword>
<dbReference type="Proteomes" id="UP001160148">
    <property type="component" value="Unassembled WGS sequence"/>
</dbReference>
<dbReference type="AlphaFoldDB" id="A0AAV0XG01"/>
<proteinExistence type="predicted"/>
<organism evidence="1 2">
    <name type="scientific">Macrosiphum euphorbiae</name>
    <name type="common">potato aphid</name>
    <dbReference type="NCBI Taxonomy" id="13131"/>
    <lineage>
        <taxon>Eukaryota</taxon>
        <taxon>Metazoa</taxon>
        <taxon>Ecdysozoa</taxon>
        <taxon>Arthropoda</taxon>
        <taxon>Hexapoda</taxon>
        <taxon>Insecta</taxon>
        <taxon>Pterygota</taxon>
        <taxon>Neoptera</taxon>
        <taxon>Paraneoptera</taxon>
        <taxon>Hemiptera</taxon>
        <taxon>Sternorrhyncha</taxon>
        <taxon>Aphidomorpha</taxon>
        <taxon>Aphidoidea</taxon>
        <taxon>Aphididae</taxon>
        <taxon>Macrosiphini</taxon>
        <taxon>Macrosiphum</taxon>
    </lineage>
</organism>
<name>A0AAV0XG01_9HEMI</name>
<evidence type="ECO:0000313" key="1">
    <source>
        <dbReference type="EMBL" id="CAI6366446.1"/>
    </source>
</evidence>